<name>A0A1B0CE10_LUTLO</name>
<keyword evidence="3" id="KW-1185">Reference proteome</keyword>
<dbReference type="EnsemblMetazoa" id="LLOJ002580-RA">
    <property type="protein sequence ID" value="LLOJ002580-PA"/>
    <property type="gene ID" value="LLOJ002580"/>
</dbReference>
<organism evidence="2 3">
    <name type="scientific">Lutzomyia longipalpis</name>
    <name type="common">Sand fly</name>
    <dbReference type="NCBI Taxonomy" id="7200"/>
    <lineage>
        <taxon>Eukaryota</taxon>
        <taxon>Metazoa</taxon>
        <taxon>Ecdysozoa</taxon>
        <taxon>Arthropoda</taxon>
        <taxon>Hexapoda</taxon>
        <taxon>Insecta</taxon>
        <taxon>Pterygota</taxon>
        <taxon>Neoptera</taxon>
        <taxon>Endopterygota</taxon>
        <taxon>Diptera</taxon>
        <taxon>Nematocera</taxon>
        <taxon>Psychodoidea</taxon>
        <taxon>Psychodidae</taxon>
        <taxon>Lutzomyia</taxon>
        <taxon>Lutzomyia</taxon>
    </lineage>
</organism>
<keyword evidence="1" id="KW-0732">Signal</keyword>
<protein>
    <submittedName>
        <fullName evidence="2">Uncharacterized protein</fullName>
    </submittedName>
</protein>
<evidence type="ECO:0000256" key="1">
    <source>
        <dbReference type="SAM" id="SignalP"/>
    </source>
</evidence>
<reference evidence="2" key="1">
    <citation type="submission" date="2020-05" db="UniProtKB">
        <authorList>
            <consortium name="EnsemblMetazoa"/>
        </authorList>
    </citation>
    <scope>IDENTIFICATION</scope>
    <source>
        <strain evidence="2">Jacobina</strain>
    </source>
</reference>
<feature type="chain" id="PRO_5008405736" evidence="1">
    <location>
        <begin position="29"/>
        <end position="239"/>
    </location>
</feature>
<sequence>MCKRHKRSEIKSIIAVCILSVILQCVRGQDVELLNDIDGYTLEPHSTDSHPQSLDHVQETSEFIELPGGSVTAEKILHRAEKPYLLLGDLDVETSGRLVIEPGVVMHFAPSVGITVRGIIQAVDVELLNDIDGYTLEPHSTDSHPQSLDHVQETSEFIELPGGSVTAEKILHRAEKPYLLLGDLDVETSGRLVIEPGVVMHFAPSVGITVRGIIQAVVSLSLGKLTHYLINWLRRKPIR</sequence>
<dbReference type="EMBL" id="AJWK01008469">
    <property type="status" value="NOT_ANNOTATED_CDS"/>
    <property type="molecule type" value="Genomic_DNA"/>
</dbReference>
<evidence type="ECO:0000313" key="3">
    <source>
        <dbReference type="Proteomes" id="UP000092461"/>
    </source>
</evidence>
<dbReference type="AlphaFoldDB" id="A0A1B0CE10"/>
<dbReference type="Proteomes" id="UP000092461">
    <property type="component" value="Unassembled WGS sequence"/>
</dbReference>
<accession>A0A1B0CE10</accession>
<evidence type="ECO:0000313" key="2">
    <source>
        <dbReference type="EnsemblMetazoa" id="LLOJ002580-PA"/>
    </source>
</evidence>
<dbReference type="VEuPathDB" id="VectorBase:LLOJ002580"/>
<feature type="signal peptide" evidence="1">
    <location>
        <begin position="1"/>
        <end position="28"/>
    </location>
</feature>
<dbReference type="VEuPathDB" id="VectorBase:LLONM1_007097"/>
<proteinExistence type="predicted"/>
<dbReference type="EMBL" id="AJWK01008468">
    <property type="status" value="NOT_ANNOTATED_CDS"/>
    <property type="molecule type" value="Genomic_DNA"/>
</dbReference>